<dbReference type="AlphaFoldDB" id="A0A7G9YUA0"/>
<keyword evidence="1" id="KW-0472">Membrane</keyword>
<protein>
    <submittedName>
        <fullName evidence="2">Uncharacterized protein</fullName>
    </submittedName>
</protein>
<evidence type="ECO:0000313" key="2">
    <source>
        <dbReference type="EMBL" id="QNO51584.1"/>
    </source>
</evidence>
<evidence type="ECO:0000256" key="1">
    <source>
        <dbReference type="SAM" id="Phobius"/>
    </source>
</evidence>
<proteinExistence type="predicted"/>
<keyword evidence="1" id="KW-0812">Transmembrane</keyword>
<organism evidence="2">
    <name type="scientific">Candidatus Methanophagaceae archaeon ANME-1 ERB6</name>
    <dbReference type="NCBI Taxonomy" id="2759912"/>
    <lineage>
        <taxon>Archaea</taxon>
        <taxon>Methanobacteriati</taxon>
        <taxon>Methanobacteriota</taxon>
        <taxon>Stenosarchaea group</taxon>
        <taxon>Methanomicrobia</taxon>
        <taxon>Candidatus Methanophagales</taxon>
        <taxon>Candidatus Methanophagaceae</taxon>
    </lineage>
</organism>
<dbReference type="EMBL" id="MT631473">
    <property type="protein sequence ID" value="QNO51584.1"/>
    <property type="molecule type" value="Genomic_DNA"/>
</dbReference>
<name>A0A7G9YUA0_9EURY</name>
<sequence length="208" mass="23113">MRTTLKLAVLVTVSLLLVCMGVFVYPLMQDAFERQYVDPSSVSGLEGGFQLDYDLPSIPYELASAALFVHSSNKTVRVYYLHDDEQEHLSSGEPFEEVIISGNLSNLKEEGTGWGYLFNATDAVMDSYGAGRITFMVEMNKSALLHPFTGTETTKKSYPDLSLTYWKPSTSRCAGLTVIFFLLFTLSALATAIYAVVTREPTKQDDEK</sequence>
<keyword evidence="1" id="KW-1133">Transmembrane helix</keyword>
<reference evidence="2" key="1">
    <citation type="submission" date="2020-06" db="EMBL/GenBank/DDBJ databases">
        <title>Unique genomic features of the anaerobic methanotrophic archaea.</title>
        <authorList>
            <person name="Chadwick G.L."/>
            <person name="Skennerton C.T."/>
            <person name="Laso-Perez R."/>
            <person name="Leu A.O."/>
            <person name="Speth D.R."/>
            <person name="Yu H."/>
            <person name="Morgan-Lang C."/>
            <person name="Hatzenpichler R."/>
            <person name="Goudeau D."/>
            <person name="Malmstrom R."/>
            <person name="Brazelton W.J."/>
            <person name="Woyke T."/>
            <person name="Hallam S.J."/>
            <person name="Tyson G.W."/>
            <person name="Wegener G."/>
            <person name="Boetius A."/>
            <person name="Orphan V."/>
        </authorList>
    </citation>
    <scope>NUCLEOTIDE SEQUENCE</scope>
</reference>
<feature type="transmembrane region" description="Helical" evidence="1">
    <location>
        <begin position="174"/>
        <end position="197"/>
    </location>
</feature>
<gene>
    <name evidence="2" type="ORF">FJOHDBIG_00033</name>
</gene>
<accession>A0A7G9YUA0</accession>